<comment type="caution">
    <text evidence="2">The sequence shown here is derived from an EMBL/GenBank/DDBJ whole genome shotgun (WGS) entry which is preliminary data.</text>
</comment>
<dbReference type="InterPro" id="IPR016181">
    <property type="entry name" value="Acyl_CoA_acyltransferase"/>
</dbReference>
<reference evidence="2" key="1">
    <citation type="journal article" date="2023" name="Mol. Phylogenet. Evol.">
        <title>Genome-scale phylogeny and comparative genomics of the fungal order Sordariales.</title>
        <authorList>
            <person name="Hensen N."/>
            <person name="Bonometti L."/>
            <person name="Westerberg I."/>
            <person name="Brannstrom I.O."/>
            <person name="Guillou S."/>
            <person name="Cros-Aarteil S."/>
            <person name="Calhoun S."/>
            <person name="Haridas S."/>
            <person name="Kuo A."/>
            <person name="Mondo S."/>
            <person name="Pangilinan J."/>
            <person name="Riley R."/>
            <person name="LaButti K."/>
            <person name="Andreopoulos B."/>
            <person name="Lipzen A."/>
            <person name="Chen C."/>
            <person name="Yan M."/>
            <person name="Daum C."/>
            <person name="Ng V."/>
            <person name="Clum A."/>
            <person name="Steindorff A."/>
            <person name="Ohm R.A."/>
            <person name="Martin F."/>
            <person name="Silar P."/>
            <person name="Natvig D.O."/>
            <person name="Lalanne C."/>
            <person name="Gautier V."/>
            <person name="Ament-Velasquez S.L."/>
            <person name="Kruys A."/>
            <person name="Hutchinson M.I."/>
            <person name="Powell A.J."/>
            <person name="Barry K."/>
            <person name="Miller A.N."/>
            <person name="Grigoriev I.V."/>
            <person name="Debuchy R."/>
            <person name="Gladieux P."/>
            <person name="Hiltunen Thoren M."/>
            <person name="Johannesson H."/>
        </authorList>
    </citation>
    <scope>NUCLEOTIDE SEQUENCE</scope>
    <source>
        <strain evidence="2">FGSC 1904</strain>
    </source>
</reference>
<dbReference type="Pfam" id="PF13302">
    <property type="entry name" value="Acetyltransf_3"/>
    <property type="match status" value="1"/>
</dbReference>
<dbReference type="PROSITE" id="PS51186">
    <property type="entry name" value="GNAT"/>
    <property type="match status" value="1"/>
</dbReference>
<dbReference type="PANTHER" id="PTHR43792:SF1">
    <property type="entry name" value="N-ACETYLTRANSFERASE DOMAIN-CONTAINING PROTEIN"/>
    <property type="match status" value="1"/>
</dbReference>
<dbReference type="PANTHER" id="PTHR43792">
    <property type="entry name" value="GNAT FAMILY, PUTATIVE (AFU_ORTHOLOGUE AFUA_3G00765)-RELATED-RELATED"/>
    <property type="match status" value="1"/>
</dbReference>
<dbReference type="Gene3D" id="3.40.630.30">
    <property type="match status" value="1"/>
</dbReference>
<dbReference type="EMBL" id="JAUTDP010000007">
    <property type="protein sequence ID" value="KAK3398087.1"/>
    <property type="molecule type" value="Genomic_DNA"/>
</dbReference>
<reference evidence="2" key="2">
    <citation type="submission" date="2023-07" db="EMBL/GenBank/DDBJ databases">
        <authorList>
            <consortium name="Lawrence Berkeley National Laboratory"/>
            <person name="Haridas S."/>
            <person name="Hensen N."/>
            <person name="Bonometti L."/>
            <person name="Westerberg I."/>
            <person name="Brannstrom I.O."/>
            <person name="Guillou S."/>
            <person name="Cros-Aarteil S."/>
            <person name="Calhoun S."/>
            <person name="Kuo A."/>
            <person name="Mondo S."/>
            <person name="Pangilinan J."/>
            <person name="Riley R."/>
            <person name="LaButti K."/>
            <person name="Andreopoulos B."/>
            <person name="Lipzen A."/>
            <person name="Chen C."/>
            <person name="Yanf M."/>
            <person name="Daum C."/>
            <person name="Ng V."/>
            <person name="Clum A."/>
            <person name="Steindorff A."/>
            <person name="Ohm R."/>
            <person name="Martin F."/>
            <person name="Silar P."/>
            <person name="Natvig D."/>
            <person name="Lalanne C."/>
            <person name="Gautier V."/>
            <person name="Ament-velasquez S.L."/>
            <person name="Kruys A."/>
            <person name="Hutchinson M.I."/>
            <person name="Powell A.J."/>
            <person name="Barry K."/>
            <person name="Miller A.N."/>
            <person name="Grigoriev I.V."/>
            <person name="Debuchy R."/>
            <person name="Gladieux P."/>
            <person name="Thoren M.H."/>
            <person name="Johannesson H."/>
        </authorList>
    </citation>
    <scope>NUCLEOTIDE SEQUENCE</scope>
    <source>
        <strain evidence="2">FGSC 1904</strain>
    </source>
</reference>
<protein>
    <submittedName>
        <fullName evidence="2">GNAT domain-containing protein</fullName>
    </submittedName>
</protein>
<dbReference type="AlphaFoldDB" id="A0AAE0PE10"/>
<evidence type="ECO:0000259" key="1">
    <source>
        <dbReference type="PROSITE" id="PS51186"/>
    </source>
</evidence>
<organism evidence="2 3">
    <name type="scientific">Sordaria brevicollis</name>
    <dbReference type="NCBI Taxonomy" id="83679"/>
    <lineage>
        <taxon>Eukaryota</taxon>
        <taxon>Fungi</taxon>
        <taxon>Dikarya</taxon>
        <taxon>Ascomycota</taxon>
        <taxon>Pezizomycotina</taxon>
        <taxon>Sordariomycetes</taxon>
        <taxon>Sordariomycetidae</taxon>
        <taxon>Sordariales</taxon>
        <taxon>Sordariaceae</taxon>
        <taxon>Sordaria</taxon>
    </lineage>
</organism>
<dbReference type="GO" id="GO:0016747">
    <property type="term" value="F:acyltransferase activity, transferring groups other than amino-acyl groups"/>
    <property type="evidence" value="ECO:0007669"/>
    <property type="project" value="InterPro"/>
</dbReference>
<sequence length="238" mass="27400">MAETAPVRDSFITVRTTLPRFPFPPISERPWANTERLLLRPLSASDLQALHELRTQPEVMIWTSAGRPDIDINETKAKLDTFLTDEGNGKTFNFAICFKEEPDKLVGIGGCHNSASSFGWPELGYMFRKEAWGQGIATEFVKAWLGLWKALPRQVVTVKCDERTLRGAEDGIYEKWENDEVVEERLIAMTTEDNARSKNILKKCGFEHFLTWKDKESRPNEEEVWIDLPTFRYFPGRN</sequence>
<dbReference type="InterPro" id="IPR051531">
    <property type="entry name" value="N-acetyltransferase"/>
</dbReference>
<proteinExistence type="predicted"/>
<keyword evidence="3" id="KW-1185">Reference proteome</keyword>
<evidence type="ECO:0000313" key="3">
    <source>
        <dbReference type="Proteomes" id="UP001281003"/>
    </source>
</evidence>
<name>A0AAE0PE10_SORBR</name>
<dbReference type="InterPro" id="IPR000182">
    <property type="entry name" value="GNAT_dom"/>
</dbReference>
<dbReference type="Proteomes" id="UP001281003">
    <property type="component" value="Unassembled WGS sequence"/>
</dbReference>
<accession>A0AAE0PE10</accession>
<evidence type="ECO:0000313" key="2">
    <source>
        <dbReference type="EMBL" id="KAK3398087.1"/>
    </source>
</evidence>
<dbReference type="SUPFAM" id="SSF55729">
    <property type="entry name" value="Acyl-CoA N-acyltransferases (Nat)"/>
    <property type="match status" value="1"/>
</dbReference>
<gene>
    <name evidence="2" type="ORF">B0T20DRAFT_240682</name>
</gene>
<feature type="domain" description="N-acetyltransferase" evidence="1">
    <location>
        <begin position="37"/>
        <end position="188"/>
    </location>
</feature>